<name>A0A401FVK0_9BACT</name>
<comment type="caution">
    <text evidence="2">The sequence shown here is derived from an EMBL/GenBank/DDBJ whole genome shotgun (WGS) entry which is preliminary data.</text>
</comment>
<reference evidence="3" key="1">
    <citation type="submission" date="2017-11" db="EMBL/GenBank/DDBJ databases">
        <authorList>
            <person name="Watanabe M."/>
            <person name="Kojima H."/>
        </authorList>
    </citation>
    <scope>NUCLEOTIDE SEQUENCE [LARGE SCALE GENOMIC DNA]</scope>
    <source>
        <strain evidence="3">Tokyo 01</strain>
    </source>
</reference>
<organism evidence="2 3">
    <name type="scientific">Desulfonema ishimotonii</name>
    <dbReference type="NCBI Taxonomy" id="45657"/>
    <lineage>
        <taxon>Bacteria</taxon>
        <taxon>Pseudomonadati</taxon>
        <taxon>Thermodesulfobacteriota</taxon>
        <taxon>Desulfobacteria</taxon>
        <taxon>Desulfobacterales</taxon>
        <taxon>Desulfococcaceae</taxon>
        <taxon>Desulfonema</taxon>
    </lineage>
</organism>
<dbReference type="Pfam" id="PF07238">
    <property type="entry name" value="PilZ"/>
    <property type="match status" value="1"/>
</dbReference>
<evidence type="ECO:0000313" key="3">
    <source>
        <dbReference type="Proteomes" id="UP000288096"/>
    </source>
</evidence>
<feature type="domain" description="PilZ" evidence="1">
    <location>
        <begin position="3"/>
        <end position="102"/>
    </location>
</feature>
<dbReference type="RefSeq" id="WP_124328330.1">
    <property type="nucleotide sequence ID" value="NZ_BEXT01000001.1"/>
</dbReference>
<reference evidence="3" key="2">
    <citation type="submission" date="2019-01" db="EMBL/GenBank/DDBJ databases">
        <title>Genome sequence of Desulfonema ishimotonii strain Tokyo 01.</title>
        <authorList>
            <person name="Fukui M."/>
        </authorList>
    </citation>
    <scope>NUCLEOTIDE SEQUENCE [LARGE SCALE GENOMIC DNA]</scope>
    <source>
        <strain evidence="3">Tokyo 01</strain>
    </source>
</reference>
<dbReference type="Proteomes" id="UP000288096">
    <property type="component" value="Unassembled WGS sequence"/>
</dbReference>
<gene>
    <name evidence="2" type="ORF">DENIS_1949</name>
</gene>
<sequence>MDERRNAKRLRLIEYLRVFEQKTDLFVGHLVDVSDSGLALVSPKPIKRGQVLHLRVEILADQVMLDARCMWCRKDVHLESYDSGFRFLAISPETRMKIRCLTDALRLSDVSGTTASDPAQ</sequence>
<dbReference type="OrthoDB" id="3078669at2"/>
<dbReference type="AlphaFoldDB" id="A0A401FVK0"/>
<evidence type="ECO:0000259" key="1">
    <source>
        <dbReference type="Pfam" id="PF07238"/>
    </source>
</evidence>
<dbReference type="GO" id="GO:0035438">
    <property type="term" value="F:cyclic-di-GMP binding"/>
    <property type="evidence" value="ECO:0007669"/>
    <property type="project" value="InterPro"/>
</dbReference>
<accession>A0A401FVK0</accession>
<dbReference type="EMBL" id="BEXT01000001">
    <property type="protein sequence ID" value="GBC60989.1"/>
    <property type="molecule type" value="Genomic_DNA"/>
</dbReference>
<evidence type="ECO:0000313" key="2">
    <source>
        <dbReference type="EMBL" id="GBC60989.1"/>
    </source>
</evidence>
<keyword evidence="3" id="KW-1185">Reference proteome</keyword>
<protein>
    <submittedName>
        <fullName evidence="2">PilZ domain-containing protein</fullName>
    </submittedName>
</protein>
<dbReference type="SUPFAM" id="SSF141371">
    <property type="entry name" value="PilZ domain-like"/>
    <property type="match status" value="1"/>
</dbReference>
<proteinExistence type="predicted"/>
<dbReference type="InterPro" id="IPR009875">
    <property type="entry name" value="PilZ_domain"/>
</dbReference>
<dbReference type="Gene3D" id="2.40.10.220">
    <property type="entry name" value="predicted glycosyltransferase like domains"/>
    <property type="match status" value="1"/>
</dbReference>